<evidence type="ECO:0000256" key="1">
    <source>
        <dbReference type="SAM" id="Phobius"/>
    </source>
</evidence>
<feature type="transmembrane region" description="Helical" evidence="1">
    <location>
        <begin position="6"/>
        <end position="23"/>
    </location>
</feature>
<accession>A0ABP3B4H5</accession>
<keyword evidence="1" id="KW-0472">Membrane</keyword>
<evidence type="ECO:0000313" key="2">
    <source>
        <dbReference type="EMBL" id="EWH12744.1"/>
    </source>
</evidence>
<proteinExistence type="predicted"/>
<gene>
    <name evidence="2" type="ORF">KLA_13199</name>
</gene>
<dbReference type="Proteomes" id="UP000019275">
    <property type="component" value="Unassembled WGS sequence"/>
</dbReference>
<protein>
    <submittedName>
        <fullName evidence="2">Uncharacterized protein</fullName>
    </submittedName>
</protein>
<dbReference type="RefSeq" id="WP_013619923.1">
    <property type="nucleotide sequence ID" value="NZ_ARZX01000018.1"/>
</dbReference>
<name>A0ABP3B4H5_9FLAO</name>
<keyword evidence="1" id="KW-0812">Transmembrane</keyword>
<keyword evidence="1" id="KW-1133">Transmembrane helix</keyword>
<organism evidence="2 3">
    <name type="scientific">Cellulophaga geojensis KL-A</name>
    <dbReference type="NCBI Taxonomy" id="1328323"/>
    <lineage>
        <taxon>Bacteria</taxon>
        <taxon>Pseudomonadati</taxon>
        <taxon>Bacteroidota</taxon>
        <taxon>Flavobacteriia</taxon>
        <taxon>Flavobacteriales</taxon>
        <taxon>Flavobacteriaceae</taxon>
        <taxon>Cellulophaga</taxon>
    </lineage>
</organism>
<comment type="caution">
    <text evidence="2">The sequence shown here is derived from an EMBL/GenBank/DDBJ whole genome shotgun (WGS) entry which is preliminary data.</text>
</comment>
<dbReference type="EMBL" id="ARZX01000018">
    <property type="protein sequence ID" value="EWH12744.1"/>
    <property type="molecule type" value="Genomic_DNA"/>
</dbReference>
<evidence type="ECO:0000313" key="3">
    <source>
        <dbReference type="Proteomes" id="UP000019275"/>
    </source>
</evidence>
<sequence>MTIFLNILFILVAVNALLLVFSVNRNNAKAKKSVNKPTAETTAKVYPLNIISTKYKKAI</sequence>
<reference evidence="2 3" key="1">
    <citation type="journal article" date="2014" name="Genome Announc.">
        <title>Draft Genome Sequence of the Carrageenan-Degrading Bacterium Cellulophaga sp. Strain KL-A, Isolated from Decaying Marine Algae.</title>
        <authorList>
            <person name="Shan D."/>
            <person name="Ying J."/>
            <person name="Li X."/>
            <person name="Gao Z."/>
            <person name="Wei G."/>
            <person name="Shao Z."/>
        </authorList>
    </citation>
    <scope>NUCLEOTIDE SEQUENCE [LARGE SCALE GENOMIC DNA]</scope>
    <source>
        <strain evidence="2 3">KL-A</strain>
    </source>
</reference>
<keyword evidence="3" id="KW-1185">Reference proteome</keyword>